<dbReference type="Pfam" id="PF00263">
    <property type="entry name" value="Secretin"/>
    <property type="match status" value="1"/>
</dbReference>
<evidence type="ECO:0000256" key="1">
    <source>
        <dbReference type="RuleBase" id="RU004003"/>
    </source>
</evidence>
<organism evidence="4 5">
    <name type="scientific">Chlorobaculum thiosulfatiphilum</name>
    <name type="common">Chlorobium limicola f.sp. thiosulfatophilum</name>
    <dbReference type="NCBI Taxonomy" id="115852"/>
    <lineage>
        <taxon>Bacteria</taxon>
        <taxon>Pseudomonadati</taxon>
        <taxon>Chlorobiota</taxon>
        <taxon>Chlorobiia</taxon>
        <taxon>Chlorobiales</taxon>
        <taxon>Chlorobiaceae</taxon>
        <taxon>Chlorobaculum</taxon>
    </lineage>
</organism>
<name>A0A5C4RYN2_CHLTI</name>
<protein>
    <submittedName>
        <fullName evidence="4">Type II and III secretion system protein family protein</fullName>
    </submittedName>
</protein>
<keyword evidence="5" id="KW-1185">Reference proteome</keyword>
<dbReference type="InterPro" id="IPR004846">
    <property type="entry name" value="T2SS/T3SS_dom"/>
</dbReference>
<dbReference type="InterPro" id="IPR001775">
    <property type="entry name" value="GspD/PilQ"/>
</dbReference>
<dbReference type="InterPro" id="IPR032789">
    <property type="entry name" value="T2SS-T3SS_pil_N"/>
</dbReference>
<gene>
    <name evidence="4" type="ORF">FGF66_11920</name>
</gene>
<dbReference type="PRINTS" id="PR00811">
    <property type="entry name" value="BCTERIALGSPD"/>
</dbReference>
<sequence>MDTPSIYRVPLGESRIYRFAQPIKRVAVGDPQVADYIMMNRSEIYLLGKKLGSTNLVVWDQKGNVTSTPVQVSRGTTALQAFLKALFPKENDIHIDALGPALVLSGSVSDALVAESVIRLVTAYFGGSVSKSSPESALIGTDAKALTGVIGELNKSTTASNAESFAFFKKTLMMGDEKGASGSAGADSTRGVINLLKVRDPQQVRLEVRIAQVSRSYLESLGLSVTKLTGDLTGSLGKLSTGFVSDATLDLLLKPDYDIKMGAKRKPSLLKILAEPTIVTMSGKEGYFLVGGKIYTPSRVESQLGYREIEYEEHTYGVGLRFTPVVLDAGRISLKVVSEVSEPNTEPLTLGTTENWPSFKLSTVSTAVEMNEGENLVIGGLKLDNLTNAIDSVPLLGEIPILGALFRNTDKNAEKTELMVIVRPTLVKASNTPPELPTDKFVPPTRGELFFGGKLEGSRKK</sequence>
<dbReference type="Proteomes" id="UP000308271">
    <property type="component" value="Unassembled WGS sequence"/>
</dbReference>
<comment type="similarity">
    <text evidence="1">Belongs to the bacterial secretin family.</text>
</comment>
<dbReference type="GO" id="GO:0009306">
    <property type="term" value="P:protein secretion"/>
    <property type="evidence" value="ECO:0007669"/>
    <property type="project" value="InterPro"/>
</dbReference>
<dbReference type="Pfam" id="PF13629">
    <property type="entry name" value="T2SS-T3SS_pil_N"/>
    <property type="match status" value="1"/>
</dbReference>
<dbReference type="AlphaFoldDB" id="A0A5C4RYN2"/>
<feature type="domain" description="Pilus formation protein N-terminal" evidence="3">
    <location>
        <begin position="6"/>
        <end position="73"/>
    </location>
</feature>
<proteinExistence type="inferred from homology"/>
<evidence type="ECO:0000259" key="2">
    <source>
        <dbReference type="Pfam" id="PF00263"/>
    </source>
</evidence>
<dbReference type="PANTHER" id="PTHR30332">
    <property type="entry name" value="PROBABLE GENERAL SECRETION PATHWAY PROTEIN D"/>
    <property type="match status" value="1"/>
</dbReference>
<comment type="caution">
    <text evidence="4">The sequence shown here is derived from an EMBL/GenBank/DDBJ whole genome shotgun (WGS) entry which is preliminary data.</text>
</comment>
<dbReference type="InterPro" id="IPR050810">
    <property type="entry name" value="Bact_Secretion_Sys_Channel"/>
</dbReference>
<evidence type="ECO:0000313" key="4">
    <source>
        <dbReference type="EMBL" id="TNJ36416.1"/>
    </source>
</evidence>
<reference evidence="4 5" key="1">
    <citation type="submission" date="2019-05" db="EMBL/GenBank/DDBJ databases">
        <title>Draft Whole-Genome sequence of the green sulfur bacterium Chlorobaculum thiosulfatiphilum DSM 249.</title>
        <authorList>
            <person name="Meyer T.E."/>
            <person name="Kyndt J.A."/>
        </authorList>
    </citation>
    <scope>NUCLEOTIDE SEQUENCE [LARGE SCALE GENOMIC DNA]</scope>
    <source>
        <strain evidence="4 5">DSM 249</strain>
    </source>
</reference>
<dbReference type="GO" id="GO:0015627">
    <property type="term" value="C:type II protein secretion system complex"/>
    <property type="evidence" value="ECO:0007669"/>
    <property type="project" value="TreeGrafter"/>
</dbReference>
<dbReference type="EMBL" id="VDCH01000041">
    <property type="protein sequence ID" value="TNJ36416.1"/>
    <property type="molecule type" value="Genomic_DNA"/>
</dbReference>
<dbReference type="PANTHER" id="PTHR30332:SF17">
    <property type="entry name" value="TYPE IV PILIATION SYSTEM PROTEIN DR_0774-RELATED"/>
    <property type="match status" value="1"/>
</dbReference>
<dbReference type="OrthoDB" id="9779724at2"/>
<evidence type="ECO:0000259" key="3">
    <source>
        <dbReference type="Pfam" id="PF13629"/>
    </source>
</evidence>
<feature type="domain" description="Type II/III secretion system secretin-like" evidence="2">
    <location>
        <begin position="268"/>
        <end position="428"/>
    </location>
</feature>
<evidence type="ECO:0000313" key="5">
    <source>
        <dbReference type="Proteomes" id="UP000308271"/>
    </source>
</evidence>
<accession>A0A5C4RYN2</accession>